<accession>A0A6J6WP07</accession>
<reference evidence="1" key="1">
    <citation type="submission" date="2020-05" db="EMBL/GenBank/DDBJ databases">
        <authorList>
            <person name="Chiriac C."/>
            <person name="Salcher M."/>
            <person name="Ghai R."/>
            <person name="Kavagutti S V."/>
        </authorList>
    </citation>
    <scope>NUCLEOTIDE SEQUENCE</scope>
</reference>
<dbReference type="EMBL" id="CAFAAG010000010">
    <property type="protein sequence ID" value="CAB4786991.1"/>
    <property type="molecule type" value="Genomic_DNA"/>
</dbReference>
<proteinExistence type="predicted"/>
<name>A0A6J6WP07_9ZZZZ</name>
<organism evidence="1">
    <name type="scientific">freshwater metagenome</name>
    <dbReference type="NCBI Taxonomy" id="449393"/>
    <lineage>
        <taxon>unclassified sequences</taxon>
        <taxon>metagenomes</taxon>
        <taxon>ecological metagenomes</taxon>
    </lineage>
</organism>
<gene>
    <name evidence="1" type="ORF">UFOPK2975_00277</name>
</gene>
<sequence>MRRFFRLVGLVLIGTLLVSVVPVDAATAGGKCTKAGLTQKTKGISYKCTKSGKSLKWVKVSATATNTSATTTTTTIATKGVNGPVGITSWTTTVSPNPVKPGAQFTITSVISCGPIMSLTGSPHYPEMLAWMNAPGFVGAQFGVPILSNGGNTATFTGTATAPSGTGGFKVWTYVRDRINPNACTGDVSSYKNSDGASFLTLTVSSSAATNTTVAGAVAKDGGACTNGGDKSTASGGYLECRAISGGSYKWFKLSTSPAAVSMPAGGSSLDACKLTEARINKFQPWNIGFPRGTSDDTPALPSTGVSNIQLIAVDFSDAVGTAEELTAADAQISEYNKWFKFTSNGTLSFNWQYPKRWLRMSRPSPDYVHVKGDRAKVLPMAQEIVSLADPLIDFTNSDFVFVLFPRTIHGLSDGIGMANWRVESADGPVKNLFGGADYFYDNNYELWSYWIHEWGHPMGLAGHSPRSNLSIMDNQNGSSVTLNVWDTFFAGWMGADELYCMPSTQSTLETQLIPLERLQRGMRGVIVPISTTEALVVESHRAEGWGSRLGDGTYGVLVYYIDTTKDTDRSGEQQGIVKEVWSKYVTPMTVDTNPDPSNALKKLLLQGDRVTYKGITVTLTKTGDVDTVKITK</sequence>
<dbReference type="AlphaFoldDB" id="A0A6J6WP07"/>
<evidence type="ECO:0000313" key="1">
    <source>
        <dbReference type="EMBL" id="CAB4786991.1"/>
    </source>
</evidence>
<protein>
    <submittedName>
        <fullName evidence="1">Unannotated protein</fullName>
    </submittedName>
</protein>